<dbReference type="EMBL" id="CAJGYO010000004">
    <property type="protein sequence ID" value="CAD6226397.1"/>
    <property type="molecule type" value="Genomic_DNA"/>
</dbReference>
<evidence type="ECO:0000256" key="2">
    <source>
        <dbReference type="ARBA" id="ARBA00022771"/>
    </source>
</evidence>
<dbReference type="Pfam" id="PF14372">
    <property type="entry name" value="hAT-like_RNase-H"/>
    <property type="match status" value="1"/>
</dbReference>
<dbReference type="Proteomes" id="UP000604825">
    <property type="component" value="Unassembled WGS sequence"/>
</dbReference>
<evidence type="ECO:0000256" key="8">
    <source>
        <dbReference type="SAM" id="MobiDB-lite"/>
    </source>
</evidence>
<dbReference type="GO" id="GO:0008270">
    <property type="term" value="F:zinc ion binding"/>
    <property type="evidence" value="ECO:0007669"/>
    <property type="project" value="UniProtKB-KW"/>
</dbReference>
<dbReference type="PROSITE" id="PS50808">
    <property type="entry name" value="ZF_BED"/>
    <property type="match status" value="1"/>
</dbReference>
<evidence type="ECO:0000313" key="10">
    <source>
        <dbReference type="EMBL" id="CAD6226397.1"/>
    </source>
</evidence>
<gene>
    <name evidence="10" type="ORF">NCGR_LOCUS18237</name>
</gene>
<evidence type="ECO:0000256" key="1">
    <source>
        <dbReference type="ARBA" id="ARBA00022723"/>
    </source>
</evidence>
<evidence type="ECO:0000256" key="3">
    <source>
        <dbReference type="ARBA" id="ARBA00022833"/>
    </source>
</evidence>
<evidence type="ECO:0000256" key="4">
    <source>
        <dbReference type="ARBA" id="ARBA00023015"/>
    </source>
</evidence>
<name>A0A811NL97_9POAL</name>
<dbReference type="OrthoDB" id="691693at2759"/>
<feature type="region of interest" description="Disordered" evidence="8">
    <location>
        <begin position="1"/>
        <end position="47"/>
    </location>
</feature>
<proteinExistence type="predicted"/>
<dbReference type="InterPro" id="IPR052035">
    <property type="entry name" value="ZnF_BED_domain_contain"/>
</dbReference>
<evidence type="ECO:0000313" key="11">
    <source>
        <dbReference type="Proteomes" id="UP000604825"/>
    </source>
</evidence>
<dbReference type="InterPro" id="IPR003656">
    <property type="entry name" value="Znf_BED"/>
</dbReference>
<dbReference type="SMART" id="SM00614">
    <property type="entry name" value="ZnF_BED"/>
    <property type="match status" value="1"/>
</dbReference>
<dbReference type="InterPro" id="IPR012337">
    <property type="entry name" value="RNaseH-like_sf"/>
</dbReference>
<dbReference type="GO" id="GO:0003677">
    <property type="term" value="F:DNA binding"/>
    <property type="evidence" value="ECO:0007669"/>
    <property type="project" value="UniProtKB-KW"/>
</dbReference>
<feature type="domain" description="BED-type" evidence="9">
    <location>
        <begin position="93"/>
        <end position="142"/>
    </location>
</feature>
<reference evidence="10" key="1">
    <citation type="submission" date="2020-10" db="EMBL/GenBank/DDBJ databases">
        <authorList>
            <person name="Han B."/>
            <person name="Lu T."/>
            <person name="Zhao Q."/>
            <person name="Huang X."/>
            <person name="Zhao Y."/>
        </authorList>
    </citation>
    <scope>NUCLEOTIDE SEQUENCE</scope>
</reference>
<feature type="non-terminal residue" evidence="10">
    <location>
        <position position="1"/>
    </location>
</feature>
<dbReference type="AlphaFoldDB" id="A0A811NL97"/>
<evidence type="ECO:0000256" key="5">
    <source>
        <dbReference type="ARBA" id="ARBA00023125"/>
    </source>
</evidence>
<keyword evidence="2 7" id="KW-0863">Zinc-finger</keyword>
<evidence type="ECO:0000256" key="6">
    <source>
        <dbReference type="ARBA" id="ARBA00023163"/>
    </source>
</evidence>
<dbReference type="SUPFAM" id="SSF53098">
    <property type="entry name" value="Ribonuclease H-like"/>
    <property type="match status" value="1"/>
</dbReference>
<evidence type="ECO:0000259" key="9">
    <source>
        <dbReference type="PROSITE" id="PS50808"/>
    </source>
</evidence>
<keyword evidence="11" id="KW-1185">Reference proteome</keyword>
<dbReference type="PANTHER" id="PTHR46481:SF5">
    <property type="entry name" value="OS08G0393150 PROTEIN"/>
    <property type="match status" value="1"/>
</dbReference>
<keyword evidence="1" id="KW-0479">Metal-binding</keyword>
<accession>A0A811NL97</accession>
<keyword evidence="3" id="KW-0862">Zinc</keyword>
<protein>
    <recommendedName>
        <fullName evidence="9">BED-type domain-containing protein</fullName>
    </recommendedName>
</protein>
<keyword evidence="5" id="KW-0238">DNA-binding</keyword>
<dbReference type="InterPro" id="IPR025525">
    <property type="entry name" value="hAT-like_transposase_RNase-H"/>
</dbReference>
<keyword evidence="4" id="KW-0805">Transcription regulation</keyword>
<comment type="caution">
    <text evidence="10">The sequence shown here is derived from an EMBL/GenBank/DDBJ whole genome shotgun (WGS) entry which is preliminary data.</text>
</comment>
<keyword evidence="6" id="KW-0804">Transcription</keyword>
<sequence length="384" mass="44112">MPAKVSTPAPSKKKQPSLSSNSKKNKKSLADQRARMEDTLSVDSGEGILSGTANSKHRLTHICVQQRVSSATAAEVEDSLDAISTDQLGRPGKKRAKVWAYVDSEIVDGIEKVVCKYCKLRLSSVSGKWTTHLNRHIGYYCHHIPQEDRDRFLATLKNKFDRDNSVFDPVVFRGLIAKYFLSAKVAFRKADDRAWKEMINYAQPSFNVDYKVIPNAVGRALCLKGKLGLVLDVPHRWNATYDMLNEALKYKAALNRFAAEQYQDVPSEQDWQKAESLHEFLEQFSEATKAFSVDRHPTAHLFLKMLMAVRDKYWDVPSMILLIAVVLDPSMKADFVRFFYMNVENAEAEAKMRELRQYLKKYYLEYERIVRNNTDPVFISYEEE</sequence>
<feature type="compositionally biased region" description="Basic and acidic residues" evidence="8">
    <location>
        <begin position="28"/>
        <end position="38"/>
    </location>
</feature>
<evidence type="ECO:0000256" key="7">
    <source>
        <dbReference type="PROSITE-ProRule" id="PRU00027"/>
    </source>
</evidence>
<organism evidence="10 11">
    <name type="scientific">Miscanthus lutarioriparius</name>
    <dbReference type="NCBI Taxonomy" id="422564"/>
    <lineage>
        <taxon>Eukaryota</taxon>
        <taxon>Viridiplantae</taxon>
        <taxon>Streptophyta</taxon>
        <taxon>Embryophyta</taxon>
        <taxon>Tracheophyta</taxon>
        <taxon>Spermatophyta</taxon>
        <taxon>Magnoliopsida</taxon>
        <taxon>Liliopsida</taxon>
        <taxon>Poales</taxon>
        <taxon>Poaceae</taxon>
        <taxon>PACMAD clade</taxon>
        <taxon>Panicoideae</taxon>
        <taxon>Andropogonodae</taxon>
        <taxon>Andropogoneae</taxon>
        <taxon>Saccharinae</taxon>
        <taxon>Miscanthus</taxon>
    </lineage>
</organism>
<dbReference type="PANTHER" id="PTHR46481">
    <property type="entry name" value="ZINC FINGER BED DOMAIN-CONTAINING PROTEIN 4"/>
    <property type="match status" value="1"/>
</dbReference>